<dbReference type="AlphaFoldDB" id="D7SQG7"/>
<accession>D7SQG7</accession>
<keyword evidence="3" id="KW-0445">Lipid transport</keyword>
<dbReference type="InParanoid" id="D7SQG7"/>
<evidence type="ECO:0000256" key="3">
    <source>
        <dbReference type="ARBA" id="ARBA00023055"/>
    </source>
</evidence>
<feature type="domain" description="Glycolipid transfer protein" evidence="4">
    <location>
        <begin position="53"/>
        <end position="189"/>
    </location>
</feature>
<organism evidence="5 6">
    <name type="scientific">Vitis vinifera</name>
    <name type="common">Grape</name>
    <dbReference type="NCBI Taxonomy" id="29760"/>
    <lineage>
        <taxon>Eukaryota</taxon>
        <taxon>Viridiplantae</taxon>
        <taxon>Streptophyta</taxon>
        <taxon>Embryophyta</taxon>
        <taxon>Tracheophyta</taxon>
        <taxon>Spermatophyta</taxon>
        <taxon>Magnoliopsida</taxon>
        <taxon>eudicotyledons</taxon>
        <taxon>Gunneridae</taxon>
        <taxon>Pentapetalae</taxon>
        <taxon>rosids</taxon>
        <taxon>Vitales</taxon>
        <taxon>Vitaceae</taxon>
        <taxon>Viteae</taxon>
        <taxon>Vitis</taxon>
    </lineage>
</organism>
<dbReference type="eggNOG" id="KOG4189">
    <property type="taxonomic scope" value="Eukaryota"/>
</dbReference>
<dbReference type="GO" id="GO:0005829">
    <property type="term" value="C:cytosol"/>
    <property type="evidence" value="ECO:0000318"/>
    <property type="project" value="GO_Central"/>
</dbReference>
<evidence type="ECO:0000259" key="4">
    <source>
        <dbReference type="Pfam" id="PF08718"/>
    </source>
</evidence>
<dbReference type="PaxDb" id="29760-VIT_11s0052g00230.t01"/>
<proteinExistence type="inferred from homology"/>
<dbReference type="GO" id="GO:0120009">
    <property type="term" value="P:intermembrane lipid transfer"/>
    <property type="evidence" value="ECO:0000318"/>
    <property type="project" value="GO_Central"/>
</dbReference>
<reference evidence="6" key="1">
    <citation type="journal article" date="2007" name="Nature">
        <title>The grapevine genome sequence suggests ancestral hexaploidization in major angiosperm phyla.</title>
        <authorList>
            <consortium name="The French-Italian Public Consortium for Grapevine Genome Characterization."/>
            <person name="Jaillon O."/>
            <person name="Aury J.-M."/>
            <person name="Noel B."/>
            <person name="Policriti A."/>
            <person name="Clepet C."/>
            <person name="Casagrande A."/>
            <person name="Choisne N."/>
            <person name="Aubourg S."/>
            <person name="Vitulo N."/>
            <person name="Jubin C."/>
            <person name="Vezzi A."/>
            <person name="Legeai F."/>
            <person name="Hugueney P."/>
            <person name="Dasilva C."/>
            <person name="Horner D."/>
            <person name="Mica E."/>
            <person name="Jublot D."/>
            <person name="Poulain J."/>
            <person name="Bruyere C."/>
            <person name="Billault A."/>
            <person name="Segurens B."/>
            <person name="Gouyvenoux M."/>
            <person name="Ugarte E."/>
            <person name="Cattonaro F."/>
            <person name="Anthouard V."/>
            <person name="Vico V."/>
            <person name="Del Fabbro C."/>
            <person name="Alaux M."/>
            <person name="Di Gaspero G."/>
            <person name="Dumas V."/>
            <person name="Felice N."/>
            <person name="Paillard S."/>
            <person name="Juman I."/>
            <person name="Moroldo M."/>
            <person name="Scalabrin S."/>
            <person name="Canaguier A."/>
            <person name="Le Clainche I."/>
            <person name="Malacrida G."/>
            <person name="Durand E."/>
            <person name="Pesole G."/>
            <person name="Laucou V."/>
            <person name="Chatelet P."/>
            <person name="Merdinoglu D."/>
            <person name="Delledonne M."/>
            <person name="Pezzotti M."/>
            <person name="Lecharny A."/>
            <person name="Scarpelli C."/>
            <person name="Artiguenave F."/>
            <person name="Pe M.E."/>
            <person name="Valle G."/>
            <person name="Morgante M."/>
            <person name="Caboche M."/>
            <person name="Adam-Blondon A.-F."/>
            <person name="Weissenbach J."/>
            <person name="Quetier F."/>
            <person name="Wincker P."/>
        </authorList>
    </citation>
    <scope>NUCLEOTIDE SEQUENCE [LARGE SCALE GENOMIC DNA]</scope>
    <source>
        <strain evidence="6">cv. Pinot noir / PN40024</strain>
    </source>
</reference>
<evidence type="ECO:0000256" key="2">
    <source>
        <dbReference type="ARBA" id="ARBA00022448"/>
    </source>
</evidence>
<evidence type="ECO:0000256" key="1">
    <source>
        <dbReference type="ARBA" id="ARBA00007148"/>
    </source>
</evidence>
<dbReference type="SUPFAM" id="SSF110004">
    <property type="entry name" value="Glycolipid transfer protein, GLTP"/>
    <property type="match status" value="1"/>
</dbReference>
<dbReference type="GO" id="GO:1902387">
    <property type="term" value="F:ceramide 1-phosphate binding"/>
    <property type="evidence" value="ECO:0000318"/>
    <property type="project" value="GO_Central"/>
</dbReference>
<dbReference type="GO" id="GO:0035627">
    <property type="term" value="P:ceramide transport"/>
    <property type="evidence" value="ECO:0000318"/>
    <property type="project" value="GO_Central"/>
</dbReference>
<evidence type="ECO:0000313" key="5">
    <source>
        <dbReference type="EMBL" id="CBI17898.3"/>
    </source>
</evidence>
<protein>
    <recommendedName>
        <fullName evidence="4">Glycolipid transfer protein domain-containing protein</fullName>
    </recommendedName>
</protein>
<dbReference type="EMBL" id="FN594964">
    <property type="protein sequence ID" value="CBI17898.3"/>
    <property type="molecule type" value="Genomic_DNA"/>
</dbReference>
<dbReference type="Pfam" id="PF08718">
    <property type="entry name" value="GLTP"/>
    <property type="match status" value="1"/>
</dbReference>
<dbReference type="OMA" id="EDAVCNK"/>
<sequence>MSKSYTSHNMNYIKQVKTILSSMEGKREKLLTRIADTTKELADCVNSSTPRLEVHRLVHGCRVGYLFIGYFGPPFKFAQMELSSKVNDLKNGARPDDTLETMIDREIEQQCAKKPYSGSRSLIRVKRSINMLKVMFEEMLSSGENSIKGAVSKSYEQSFAAYHGWASRTAVSASLPALPTRAKLMKKLRENEVSMTTKMQSFVDSSALLVQYIDSLFHSRELAEELLELI</sequence>
<dbReference type="GO" id="GO:1902388">
    <property type="term" value="F:ceramide 1-phosphate transfer activity"/>
    <property type="evidence" value="ECO:0000318"/>
    <property type="project" value="GO_Central"/>
</dbReference>
<dbReference type="PANTHER" id="PTHR10219:SF43">
    <property type="entry name" value="GLYCOLIPID TRANSFER PROTEIN DOMAIN-CONTAINING PROTEIN"/>
    <property type="match status" value="1"/>
</dbReference>
<dbReference type="InterPro" id="IPR036497">
    <property type="entry name" value="GLTP_sf"/>
</dbReference>
<dbReference type="FunFam" id="1.10.3520.10:FF:000005">
    <property type="entry name" value="Accelerated cell death 11"/>
    <property type="match status" value="1"/>
</dbReference>
<comment type="similarity">
    <text evidence="1">Belongs to the GLTP family.</text>
</comment>
<dbReference type="OrthoDB" id="1579307at2759"/>
<keyword evidence="2" id="KW-0813">Transport</keyword>
<dbReference type="InterPro" id="IPR014830">
    <property type="entry name" value="Glycolipid_transfer_prot_dom"/>
</dbReference>
<evidence type="ECO:0000313" key="6">
    <source>
        <dbReference type="Proteomes" id="UP000009183"/>
    </source>
</evidence>
<dbReference type="PANTHER" id="PTHR10219">
    <property type="entry name" value="GLYCOLIPID TRANSFER PROTEIN-RELATED"/>
    <property type="match status" value="1"/>
</dbReference>
<dbReference type="Gene3D" id="1.10.3520.10">
    <property type="entry name" value="Glycolipid transfer protein"/>
    <property type="match status" value="1"/>
</dbReference>
<keyword evidence="6" id="KW-1185">Reference proteome</keyword>
<dbReference type="Proteomes" id="UP000009183">
    <property type="component" value="Chromosome 11"/>
</dbReference>
<name>D7SQG7_VITVI</name>
<dbReference type="HOGENOM" id="CLU_082630_0_0_1"/>
<gene>
    <name evidence="5" type="ordered locus">VIT_11s0052g00230</name>
</gene>